<gene>
    <name evidence="2" type="ORF">EWE74_05335</name>
</gene>
<evidence type="ECO:0000313" key="2">
    <source>
        <dbReference type="EMBL" id="RZF62227.1"/>
    </source>
</evidence>
<sequence length="316" mass="36319">MKQQAAPVFIDPTTDFGFKRIFGTETNKDLLISFLNELFQGRKVIEDLFYNKNEHVGDTEEVGTVIFDLTCTASNGEQFIIEVQRTPQTNLKKRMLYYGSKLIADQAPKGNRRGWGYTISEVYVIVLLDDFPMPDSSSSTDYLHDICLCNRGSGEVFYEHLGFIYIELINFTKGEQELTVDLDRWLHVLKNMSKMDKLPTYLRKPVFEKLFAIAAYSKLNKEERDMYNASLKNKWDAESIRQTAVLEQEKARARGLEEGRQEGREEGREEGLKEGLKEGEHQKAIAIACDMKKEGIAVEQIAKFTKLTVKEIEELK</sequence>
<dbReference type="PANTHER" id="PTHR41317">
    <property type="entry name" value="PD-(D_E)XK NUCLEASE FAMILY TRANSPOSASE"/>
    <property type="match status" value="1"/>
</dbReference>
<evidence type="ECO:0000256" key="1">
    <source>
        <dbReference type="SAM" id="MobiDB-lite"/>
    </source>
</evidence>
<dbReference type="Proteomes" id="UP000292855">
    <property type="component" value="Unassembled WGS sequence"/>
</dbReference>
<dbReference type="InterPro" id="IPR010106">
    <property type="entry name" value="RpnA"/>
</dbReference>
<dbReference type="OrthoDB" id="9803508at2"/>
<protein>
    <submittedName>
        <fullName evidence="2">Rpn family recombination-promoting nuclease/putative transposase</fullName>
    </submittedName>
</protein>
<dbReference type="NCBIfam" id="TIGR01784">
    <property type="entry name" value="T_den_put_tspse"/>
    <property type="match status" value="1"/>
</dbReference>
<accession>A0A4Q6XZC6</accession>
<dbReference type="EMBL" id="SGIT01000001">
    <property type="protein sequence ID" value="RZF62227.1"/>
    <property type="molecule type" value="Genomic_DNA"/>
</dbReference>
<dbReference type="Pfam" id="PF12784">
    <property type="entry name" value="PDDEXK_2"/>
    <property type="match status" value="1"/>
</dbReference>
<name>A0A4Q6XZC6_9SPHI</name>
<feature type="region of interest" description="Disordered" evidence="1">
    <location>
        <begin position="251"/>
        <end position="277"/>
    </location>
</feature>
<dbReference type="AlphaFoldDB" id="A0A4Q6XZC6"/>
<proteinExistence type="predicted"/>
<organism evidence="2 3">
    <name type="scientific">Sphingobacterium corticibacterium</name>
    <dbReference type="NCBI Taxonomy" id="2484746"/>
    <lineage>
        <taxon>Bacteria</taxon>
        <taxon>Pseudomonadati</taxon>
        <taxon>Bacteroidota</taxon>
        <taxon>Sphingobacteriia</taxon>
        <taxon>Sphingobacteriales</taxon>
        <taxon>Sphingobacteriaceae</taxon>
        <taxon>Sphingobacterium</taxon>
    </lineage>
</organism>
<dbReference type="RefSeq" id="WP_130140456.1">
    <property type="nucleotide sequence ID" value="NZ_SGIT01000001.1"/>
</dbReference>
<evidence type="ECO:0000313" key="3">
    <source>
        <dbReference type="Proteomes" id="UP000292855"/>
    </source>
</evidence>
<comment type="caution">
    <text evidence="2">The sequence shown here is derived from an EMBL/GenBank/DDBJ whole genome shotgun (WGS) entry which is preliminary data.</text>
</comment>
<dbReference type="PANTHER" id="PTHR41317:SF1">
    <property type="entry name" value="PD-(D_E)XK NUCLEASE FAMILY TRANSPOSASE"/>
    <property type="match status" value="1"/>
</dbReference>
<reference evidence="2 3" key="1">
    <citation type="submission" date="2019-02" db="EMBL/GenBank/DDBJ databases">
        <authorList>
            <person name="Li Y."/>
        </authorList>
    </citation>
    <scope>NUCLEOTIDE SEQUENCE [LARGE SCALE GENOMIC DNA]</scope>
    <source>
        <strain evidence="2 3">30C10-4-7</strain>
    </source>
</reference>
<keyword evidence="3" id="KW-1185">Reference proteome</keyword>